<dbReference type="Pfam" id="PF00141">
    <property type="entry name" value="peroxidase"/>
    <property type="match status" value="1"/>
</dbReference>
<keyword evidence="13" id="KW-0325">Glycoprotein</keyword>
<evidence type="ECO:0000256" key="20">
    <source>
        <dbReference type="RuleBase" id="RU362060"/>
    </source>
</evidence>
<keyword evidence="20" id="KW-0732">Signal</keyword>
<evidence type="ECO:0000256" key="5">
    <source>
        <dbReference type="ARBA" id="ARBA00022525"/>
    </source>
</evidence>
<evidence type="ECO:0000256" key="13">
    <source>
        <dbReference type="ARBA" id="ARBA00023180"/>
    </source>
</evidence>
<dbReference type="Proteomes" id="UP000015453">
    <property type="component" value="Unassembled WGS sequence"/>
</dbReference>
<dbReference type="SUPFAM" id="SSF48113">
    <property type="entry name" value="Heme-dependent peroxidases"/>
    <property type="match status" value="1"/>
</dbReference>
<keyword evidence="10 20" id="KW-0560">Oxidoreductase</keyword>
<keyword evidence="6 20" id="KW-0575">Peroxidase</keyword>
<keyword evidence="12 19" id="KW-1015">Disulfide bond</keyword>
<keyword evidence="8 17" id="KW-0479">Metal-binding</keyword>
<evidence type="ECO:0000313" key="22">
    <source>
        <dbReference type="EMBL" id="EPS63360.1"/>
    </source>
</evidence>
<evidence type="ECO:0000256" key="7">
    <source>
        <dbReference type="ARBA" id="ARBA00022617"/>
    </source>
</evidence>
<evidence type="ECO:0000256" key="4">
    <source>
        <dbReference type="ARBA" id="ARBA00012313"/>
    </source>
</evidence>
<evidence type="ECO:0000256" key="19">
    <source>
        <dbReference type="PIRSR" id="PIRSR600823-5"/>
    </source>
</evidence>
<dbReference type="EMBL" id="AUSU01005537">
    <property type="protein sequence ID" value="EPS63360.1"/>
    <property type="molecule type" value="Genomic_DNA"/>
</dbReference>
<keyword evidence="23" id="KW-1185">Reference proteome</keyword>
<dbReference type="GO" id="GO:0046872">
    <property type="term" value="F:metal ion binding"/>
    <property type="evidence" value="ECO:0007669"/>
    <property type="project" value="UniProtKB-UniRule"/>
</dbReference>
<dbReference type="EC" id="1.11.1.7" evidence="4 20"/>
<feature type="binding site" evidence="17">
    <location>
        <position position="72"/>
    </location>
    <ligand>
        <name>Ca(2+)</name>
        <dbReference type="ChEBI" id="CHEBI:29108"/>
        <label>1</label>
    </ligand>
</feature>
<feature type="binding site" description="axial binding residue" evidence="17">
    <location>
        <position position="200"/>
    </location>
    <ligand>
        <name>heme b</name>
        <dbReference type="ChEBI" id="CHEBI:60344"/>
    </ligand>
    <ligandPart>
        <name>Fe</name>
        <dbReference type="ChEBI" id="CHEBI:18248"/>
    </ligandPart>
</feature>
<gene>
    <name evidence="22" type="ORF">M569_11425</name>
</gene>
<dbReference type="PANTHER" id="PTHR31235">
    <property type="entry name" value="PEROXIDASE 25-RELATED"/>
    <property type="match status" value="1"/>
</dbReference>
<feature type="binding site" evidence="17">
    <location>
        <position position="84"/>
    </location>
    <ligand>
        <name>Ca(2+)</name>
        <dbReference type="ChEBI" id="CHEBI:29108"/>
        <label>1</label>
    </ligand>
</feature>
<feature type="disulfide bond" evidence="19">
    <location>
        <begin position="207"/>
        <end position="239"/>
    </location>
</feature>
<feature type="binding site" evidence="17">
    <location>
        <position position="80"/>
    </location>
    <ligand>
        <name>Ca(2+)</name>
        <dbReference type="ChEBI" id="CHEBI:29108"/>
        <label>1</label>
    </ligand>
</feature>
<feature type="domain" description="Plant heme peroxidase family profile" evidence="21">
    <location>
        <begin position="27"/>
        <end position="333"/>
    </location>
</feature>
<evidence type="ECO:0000256" key="15">
    <source>
        <dbReference type="PIRSR" id="PIRSR600823-1"/>
    </source>
</evidence>
<evidence type="ECO:0000256" key="16">
    <source>
        <dbReference type="PIRSR" id="PIRSR600823-2"/>
    </source>
</evidence>
<evidence type="ECO:0000259" key="21">
    <source>
        <dbReference type="PROSITE" id="PS50873"/>
    </source>
</evidence>
<feature type="disulfide bond" evidence="19">
    <location>
        <begin position="128"/>
        <end position="329"/>
    </location>
</feature>
<feature type="binding site" evidence="17">
    <location>
        <position position="259"/>
    </location>
    <ligand>
        <name>Ca(2+)</name>
        <dbReference type="ChEBI" id="CHEBI:29108"/>
        <label>2</label>
    </ligand>
</feature>
<name>S8C9C5_9LAMI</name>
<feature type="chain" id="PRO_5005146658" description="Peroxidase" evidence="20">
    <location>
        <begin position="24"/>
        <end position="333"/>
    </location>
</feature>
<feature type="binding site" evidence="17">
    <location>
        <position position="82"/>
    </location>
    <ligand>
        <name>Ca(2+)</name>
        <dbReference type="ChEBI" id="CHEBI:29108"/>
        <label>1</label>
    </ligand>
</feature>
<dbReference type="InterPro" id="IPR010255">
    <property type="entry name" value="Haem_peroxidase_sf"/>
</dbReference>
<dbReference type="AlphaFoldDB" id="S8C9C5"/>
<dbReference type="GO" id="GO:0140825">
    <property type="term" value="F:lactoperoxidase activity"/>
    <property type="evidence" value="ECO:0007669"/>
    <property type="project" value="UniProtKB-EC"/>
</dbReference>
<dbReference type="PRINTS" id="PR00458">
    <property type="entry name" value="PEROXIDASE"/>
</dbReference>
<dbReference type="Gene3D" id="1.10.520.10">
    <property type="match status" value="1"/>
</dbReference>
<keyword evidence="9 17" id="KW-0106">Calcium</keyword>
<evidence type="ECO:0000313" key="23">
    <source>
        <dbReference type="Proteomes" id="UP000015453"/>
    </source>
</evidence>
<evidence type="ECO:0000256" key="3">
    <source>
        <dbReference type="ARBA" id="ARBA00006873"/>
    </source>
</evidence>
<comment type="caution">
    <text evidence="22">The sequence shown here is derived from an EMBL/GenBank/DDBJ whole genome shotgun (WGS) entry which is preliminary data.</text>
</comment>
<evidence type="ECO:0000256" key="8">
    <source>
        <dbReference type="ARBA" id="ARBA00022723"/>
    </source>
</evidence>
<dbReference type="InterPro" id="IPR019793">
    <property type="entry name" value="Peroxidases_heam-ligand_BS"/>
</dbReference>
<dbReference type="PROSITE" id="PS00435">
    <property type="entry name" value="PEROXIDASE_1"/>
    <property type="match status" value="1"/>
</dbReference>
<keyword evidence="14 20" id="KW-0376">Hydrogen peroxide</keyword>
<keyword evidence="7 20" id="KW-0349">Heme</keyword>
<keyword evidence="5 20" id="KW-0964">Secreted</keyword>
<feature type="binding site" evidence="17">
    <location>
        <position position="201"/>
    </location>
    <ligand>
        <name>Ca(2+)</name>
        <dbReference type="ChEBI" id="CHEBI:29108"/>
        <label>2</label>
    </ligand>
</feature>
<evidence type="ECO:0000256" key="18">
    <source>
        <dbReference type="PIRSR" id="PIRSR600823-4"/>
    </source>
</evidence>
<reference evidence="22 23" key="1">
    <citation type="journal article" date="2013" name="BMC Genomics">
        <title>The miniature genome of a carnivorous plant Genlisea aurea contains a low number of genes and short non-coding sequences.</title>
        <authorList>
            <person name="Leushkin E.V."/>
            <person name="Sutormin R.A."/>
            <person name="Nabieva E.R."/>
            <person name="Penin A.A."/>
            <person name="Kondrashov A.S."/>
            <person name="Logacheva M.D."/>
        </authorList>
    </citation>
    <scope>NUCLEOTIDE SEQUENCE [LARGE SCALE GENOMIC DNA]</scope>
</reference>
<dbReference type="FunFam" id="1.10.520.10:FF:000008">
    <property type="entry name" value="Peroxidase"/>
    <property type="match status" value="1"/>
</dbReference>
<dbReference type="Gene3D" id="1.10.420.10">
    <property type="entry name" value="Peroxidase, domain 2"/>
    <property type="match status" value="1"/>
</dbReference>
<evidence type="ECO:0000256" key="10">
    <source>
        <dbReference type="ARBA" id="ARBA00023002"/>
    </source>
</evidence>
<evidence type="ECO:0000256" key="2">
    <source>
        <dbReference type="ARBA" id="ARBA00002322"/>
    </source>
</evidence>
<evidence type="ECO:0000256" key="14">
    <source>
        <dbReference type="ARBA" id="ARBA00023324"/>
    </source>
</evidence>
<dbReference type="FunFam" id="1.10.420.10:FF:000008">
    <property type="entry name" value="Peroxidase"/>
    <property type="match status" value="1"/>
</dbReference>
<dbReference type="InterPro" id="IPR019794">
    <property type="entry name" value="Peroxidases_AS"/>
</dbReference>
<comment type="similarity">
    <text evidence="3">Belongs to the peroxidase family. Ascorbate peroxidase subfamily.</text>
</comment>
<feature type="binding site" evidence="17">
    <location>
        <position position="251"/>
    </location>
    <ligand>
        <name>Ca(2+)</name>
        <dbReference type="ChEBI" id="CHEBI:29108"/>
        <label>2</label>
    </ligand>
</feature>
<proteinExistence type="inferred from homology"/>
<comment type="cofactor">
    <cofactor evidence="17 20">
        <name>Ca(2+)</name>
        <dbReference type="ChEBI" id="CHEBI:29108"/>
    </cofactor>
    <text evidence="17 20">Binds 2 calcium ions per subunit.</text>
</comment>
<feature type="disulfide bond" evidence="19">
    <location>
        <begin position="70"/>
        <end position="81"/>
    </location>
</feature>
<comment type="function">
    <text evidence="2">Removal of H(2)O(2), oxidation of toxic reductants, biosynthesis and degradation of lignin, suberization, auxin catabolism, response to environmental stresses such as wounding, pathogen attack and oxidative stress. These functions might be dependent on each isozyme/isoform in each plant tissue.</text>
</comment>
<keyword evidence="11 17" id="KW-0408">Iron</keyword>
<feature type="active site" description="Proton acceptor" evidence="15">
    <location>
        <position position="68"/>
    </location>
</feature>
<dbReference type="CDD" id="cd00693">
    <property type="entry name" value="secretory_peroxidase"/>
    <property type="match status" value="1"/>
</dbReference>
<evidence type="ECO:0000256" key="9">
    <source>
        <dbReference type="ARBA" id="ARBA00022837"/>
    </source>
</evidence>
<dbReference type="InterPro" id="IPR000823">
    <property type="entry name" value="Peroxidase_pln"/>
</dbReference>
<feature type="binding site" evidence="17">
    <location>
        <position position="96"/>
    </location>
    <ligand>
        <name>Ca(2+)</name>
        <dbReference type="ChEBI" id="CHEBI:29108"/>
        <label>1</label>
    </ligand>
</feature>
<evidence type="ECO:0000256" key="6">
    <source>
        <dbReference type="ARBA" id="ARBA00022559"/>
    </source>
</evidence>
<evidence type="ECO:0000256" key="12">
    <source>
        <dbReference type="ARBA" id="ARBA00023157"/>
    </source>
</evidence>
<accession>S8C9C5</accession>
<evidence type="ECO:0000256" key="11">
    <source>
        <dbReference type="ARBA" id="ARBA00023004"/>
    </source>
</evidence>
<dbReference type="InterPro" id="IPR002016">
    <property type="entry name" value="Haem_peroxidase"/>
</dbReference>
<dbReference type="OrthoDB" id="2113341at2759"/>
<dbReference type="PRINTS" id="PR00461">
    <property type="entry name" value="PLPEROXIDASE"/>
</dbReference>
<feature type="disulfide bond" evidence="19">
    <location>
        <begin position="37"/>
        <end position="122"/>
    </location>
</feature>
<comment type="cofactor">
    <cofactor evidence="17 20">
        <name>heme b</name>
        <dbReference type="ChEBI" id="CHEBI:60344"/>
    </cofactor>
    <text evidence="17 20">Binds 1 heme b (iron(II)-protoporphyrin IX) group per subunit.</text>
</comment>
<feature type="binding site" evidence="16">
    <location>
        <position position="170"/>
    </location>
    <ligand>
        <name>substrate</name>
    </ligand>
</feature>
<dbReference type="GO" id="GO:0020037">
    <property type="term" value="F:heme binding"/>
    <property type="evidence" value="ECO:0007669"/>
    <property type="project" value="UniProtKB-UniRule"/>
</dbReference>
<dbReference type="PROSITE" id="PS00436">
    <property type="entry name" value="PEROXIDASE_2"/>
    <property type="match status" value="1"/>
</dbReference>
<comment type="catalytic activity">
    <reaction evidence="1 20">
        <text>2 a phenolic donor + H2O2 = 2 a phenolic radical donor + 2 H2O</text>
        <dbReference type="Rhea" id="RHEA:56136"/>
        <dbReference type="ChEBI" id="CHEBI:15377"/>
        <dbReference type="ChEBI" id="CHEBI:16240"/>
        <dbReference type="ChEBI" id="CHEBI:139520"/>
        <dbReference type="ChEBI" id="CHEBI:139521"/>
        <dbReference type="EC" id="1.11.1.7"/>
    </reaction>
</comment>
<dbReference type="PROSITE" id="PS50873">
    <property type="entry name" value="PEROXIDASE_4"/>
    <property type="match status" value="1"/>
</dbReference>
<dbReference type="GO" id="GO:0042744">
    <property type="term" value="P:hydrogen peroxide catabolic process"/>
    <property type="evidence" value="ECO:0007669"/>
    <property type="project" value="UniProtKB-KW"/>
</dbReference>
<dbReference type="GO" id="GO:0006979">
    <property type="term" value="P:response to oxidative stress"/>
    <property type="evidence" value="ECO:0007669"/>
    <property type="project" value="UniProtKB-UniRule"/>
</dbReference>
<protein>
    <recommendedName>
        <fullName evidence="4 20">Peroxidase</fullName>
        <ecNumber evidence="4 20">1.11.1.7</ecNumber>
    </recommendedName>
</protein>
<dbReference type="GO" id="GO:0005576">
    <property type="term" value="C:extracellular region"/>
    <property type="evidence" value="ECO:0007669"/>
    <property type="project" value="UniProtKB-SubCell"/>
</dbReference>
<evidence type="ECO:0000256" key="1">
    <source>
        <dbReference type="ARBA" id="ARBA00000189"/>
    </source>
</evidence>
<organism evidence="22 23">
    <name type="scientific">Genlisea aurea</name>
    <dbReference type="NCBI Taxonomy" id="192259"/>
    <lineage>
        <taxon>Eukaryota</taxon>
        <taxon>Viridiplantae</taxon>
        <taxon>Streptophyta</taxon>
        <taxon>Embryophyta</taxon>
        <taxon>Tracheophyta</taxon>
        <taxon>Spermatophyta</taxon>
        <taxon>Magnoliopsida</taxon>
        <taxon>eudicotyledons</taxon>
        <taxon>Gunneridae</taxon>
        <taxon>Pentapetalae</taxon>
        <taxon>asterids</taxon>
        <taxon>lamiids</taxon>
        <taxon>Lamiales</taxon>
        <taxon>Lentibulariaceae</taxon>
        <taxon>Genlisea</taxon>
    </lineage>
</organism>
<comment type="similarity">
    <text evidence="20">Belongs to the peroxidase family. Classical plant (class III) peroxidase subfamily.</text>
</comment>
<sequence length="333" mass="36264">MYFSRKILMVSLLCIYASCNADAQRGGLSLDYYIETCPSVEEIVRSETERIMSIAPTLAAPLLRLHFHDCFVRVSSYDIGCDGSVLLNSTKNSKAEKDSPPNFTLRGYGSIERVKAAVEEKCPGVVSCADIVALVARDAVSILKGPYWKVPLGRRDGRISNASEALANIPAPTFNFTQLKASFAVKGLTSKDLVVLSGSHTIGTSHCSTIATRLYNFSGTGAPDPSMDPEYVARLKSRCRPTDNTTLVEMDPGSFRTFDLHYYENVGKRRGLFTSDSTLLSDGLAGSYVRRQGSLATAAEFFEDFSDSMVKLGSIGVLTGKEGEIRKRCDAVN</sequence>
<feature type="signal peptide" evidence="20">
    <location>
        <begin position="1"/>
        <end position="23"/>
    </location>
</feature>
<dbReference type="InterPro" id="IPR033905">
    <property type="entry name" value="Secretory_peroxidase"/>
</dbReference>
<evidence type="ECO:0000256" key="17">
    <source>
        <dbReference type="PIRSR" id="PIRSR600823-3"/>
    </source>
</evidence>
<feature type="site" description="Transition state stabilizer" evidence="18">
    <location>
        <position position="64"/>
    </location>
</feature>
<feature type="binding site" evidence="17">
    <location>
        <position position="69"/>
    </location>
    <ligand>
        <name>Ca(2+)</name>
        <dbReference type="ChEBI" id="CHEBI:29108"/>
        <label>1</label>
    </ligand>
</feature>
<comment type="subcellular location">
    <subcellularLocation>
        <location evidence="20">Secreted</location>
    </subcellularLocation>
</comment>